<evidence type="ECO:0000256" key="5">
    <source>
        <dbReference type="ARBA" id="ARBA00022692"/>
    </source>
</evidence>
<gene>
    <name evidence="12" type="ORF">GCM10007036_03300</name>
</gene>
<feature type="transmembrane region" description="Helical" evidence="9">
    <location>
        <begin position="41"/>
        <end position="63"/>
    </location>
</feature>
<dbReference type="PANTHER" id="PTHR30151">
    <property type="entry name" value="ALKANE SULFONATE ABC TRANSPORTER-RELATED, MEMBRANE SUBUNIT"/>
    <property type="match status" value="1"/>
</dbReference>
<organism evidence="12 13">
    <name type="scientific">Alsobacter metallidurans</name>
    <dbReference type="NCBI Taxonomy" id="340221"/>
    <lineage>
        <taxon>Bacteria</taxon>
        <taxon>Pseudomonadati</taxon>
        <taxon>Pseudomonadota</taxon>
        <taxon>Alphaproteobacteria</taxon>
        <taxon>Hyphomicrobiales</taxon>
        <taxon>Alsobacteraceae</taxon>
        <taxon>Alsobacter</taxon>
    </lineage>
</organism>
<feature type="compositionally biased region" description="Low complexity" evidence="10">
    <location>
        <begin position="1"/>
        <end position="16"/>
    </location>
</feature>
<keyword evidence="7 9" id="KW-0472">Membrane</keyword>
<dbReference type="SUPFAM" id="SSF161098">
    <property type="entry name" value="MetI-like"/>
    <property type="match status" value="1"/>
</dbReference>
<evidence type="ECO:0000256" key="4">
    <source>
        <dbReference type="ARBA" id="ARBA00022475"/>
    </source>
</evidence>
<feature type="transmembrane region" description="Helical" evidence="9">
    <location>
        <begin position="254"/>
        <end position="282"/>
    </location>
</feature>
<name>A0A917I3W5_9HYPH</name>
<protein>
    <submittedName>
        <fullName evidence="12">ABC transporter permease</fullName>
    </submittedName>
</protein>
<evidence type="ECO:0000256" key="8">
    <source>
        <dbReference type="ARBA" id="ARBA00056719"/>
    </source>
</evidence>
<dbReference type="Proteomes" id="UP000603912">
    <property type="component" value="Unassembled WGS sequence"/>
</dbReference>
<reference evidence="12" key="2">
    <citation type="submission" date="2020-09" db="EMBL/GenBank/DDBJ databases">
        <authorList>
            <person name="Sun Q."/>
            <person name="Zhou Y."/>
        </authorList>
    </citation>
    <scope>NUCLEOTIDE SEQUENCE</scope>
    <source>
        <strain evidence="12">CGMCC 1.12214</strain>
    </source>
</reference>
<comment type="function">
    <text evidence="8">Probably part of an ABC transporter complex. Probably responsible for the translocation of the substrate across the membrane.</text>
</comment>
<keyword evidence="6 9" id="KW-1133">Transmembrane helix</keyword>
<evidence type="ECO:0000256" key="7">
    <source>
        <dbReference type="ARBA" id="ARBA00023136"/>
    </source>
</evidence>
<dbReference type="PANTHER" id="PTHR30151:SF39">
    <property type="entry name" value="ABC TRANSPORTER PERMEASE PROTEIN"/>
    <property type="match status" value="1"/>
</dbReference>
<feature type="transmembrane region" description="Helical" evidence="9">
    <location>
        <begin position="211"/>
        <end position="234"/>
    </location>
</feature>
<dbReference type="InterPro" id="IPR035906">
    <property type="entry name" value="MetI-like_sf"/>
</dbReference>
<dbReference type="GO" id="GO:0005886">
    <property type="term" value="C:plasma membrane"/>
    <property type="evidence" value="ECO:0007669"/>
    <property type="project" value="UniProtKB-SubCell"/>
</dbReference>
<dbReference type="Pfam" id="PF00528">
    <property type="entry name" value="BPD_transp_1"/>
    <property type="match status" value="1"/>
</dbReference>
<proteinExistence type="inferred from homology"/>
<evidence type="ECO:0000256" key="2">
    <source>
        <dbReference type="ARBA" id="ARBA00009306"/>
    </source>
</evidence>
<dbReference type="AlphaFoldDB" id="A0A917I3W5"/>
<sequence length="290" mass="31058">MDASTLPSQPSTSLPTDATNAAPSLTTPRSAVRARRTARPWLLGFVLPVGLALGWELAVRLGLAQGRLMPPPSKILEAFWSLARTGELWVHVGATLGRVLAGFAFGALFGTLLGAFAGASERFRWIFDPTLQALRAVPSIAWVPLFLLWFGIFETSKIILIAVGVFFPVYLGVAGAIAGIDRKLLEVGRVFRLSPFATVRRVMLPAVLPEWIIAIRSGLGLGFMFVVAAELMGASEGLGYLLLDGQQMGRPDQILAAIIAFALLGKVCDGIVVAATAPLTAWQDLRRGRL</sequence>
<feature type="transmembrane region" description="Helical" evidence="9">
    <location>
        <begin position="158"/>
        <end position="180"/>
    </location>
</feature>
<keyword evidence="13" id="KW-1185">Reference proteome</keyword>
<evidence type="ECO:0000256" key="6">
    <source>
        <dbReference type="ARBA" id="ARBA00022989"/>
    </source>
</evidence>
<dbReference type="InterPro" id="IPR000515">
    <property type="entry name" value="MetI-like"/>
</dbReference>
<accession>A0A917I3W5</accession>
<feature type="region of interest" description="Disordered" evidence="10">
    <location>
        <begin position="1"/>
        <end position="30"/>
    </location>
</feature>
<dbReference type="EMBL" id="BMES01000001">
    <property type="protein sequence ID" value="GGH08047.1"/>
    <property type="molecule type" value="Genomic_DNA"/>
</dbReference>
<evidence type="ECO:0000256" key="1">
    <source>
        <dbReference type="ARBA" id="ARBA00004651"/>
    </source>
</evidence>
<comment type="caution">
    <text evidence="12">The sequence shown here is derived from an EMBL/GenBank/DDBJ whole genome shotgun (WGS) entry which is preliminary data.</text>
</comment>
<evidence type="ECO:0000256" key="9">
    <source>
        <dbReference type="RuleBase" id="RU363032"/>
    </source>
</evidence>
<feature type="domain" description="ABC transmembrane type-1" evidence="11">
    <location>
        <begin position="92"/>
        <end position="272"/>
    </location>
</feature>
<feature type="compositionally biased region" description="Polar residues" evidence="10">
    <location>
        <begin position="17"/>
        <end position="29"/>
    </location>
</feature>
<feature type="transmembrane region" description="Helical" evidence="9">
    <location>
        <begin position="131"/>
        <end position="152"/>
    </location>
</feature>
<dbReference type="GO" id="GO:0042918">
    <property type="term" value="P:alkanesulfonate transmembrane transport"/>
    <property type="evidence" value="ECO:0007669"/>
    <property type="project" value="UniProtKB-ARBA"/>
</dbReference>
<comment type="similarity">
    <text evidence="2 9">Belongs to the binding-protein-dependent transport system permease family.</text>
</comment>
<dbReference type="Gene3D" id="1.10.3720.10">
    <property type="entry name" value="MetI-like"/>
    <property type="match status" value="1"/>
</dbReference>
<evidence type="ECO:0000259" key="11">
    <source>
        <dbReference type="PROSITE" id="PS50928"/>
    </source>
</evidence>
<keyword evidence="4" id="KW-1003">Cell membrane</keyword>
<evidence type="ECO:0000313" key="12">
    <source>
        <dbReference type="EMBL" id="GGH08047.1"/>
    </source>
</evidence>
<comment type="subcellular location">
    <subcellularLocation>
        <location evidence="1 9">Cell membrane</location>
        <topology evidence="1 9">Multi-pass membrane protein</topology>
    </subcellularLocation>
</comment>
<dbReference type="GO" id="GO:0010438">
    <property type="term" value="P:cellular response to sulfur starvation"/>
    <property type="evidence" value="ECO:0007669"/>
    <property type="project" value="TreeGrafter"/>
</dbReference>
<dbReference type="PROSITE" id="PS50928">
    <property type="entry name" value="ABC_TM1"/>
    <property type="match status" value="1"/>
</dbReference>
<dbReference type="FunFam" id="1.10.3720.10:FF:000003">
    <property type="entry name" value="Aliphatic sulfonate ABC transporter permease"/>
    <property type="match status" value="1"/>
</dbReference>
<feature type="transmembrane region" description="Helical" evidence="9">
    <location>
        <begin position="99"/>
        <end position="119"/>
    </location>
</feature>
<evidence type="ECO:0000313" key="13">
    <source>
        <dbReference type="Proteomes" id="UP000603912"/>
    </source>
</evidence>
<evidence type="ECO:0000256" key="10">
    <source>
        <dbReference type="SAM" id="MobiDB-lite"/>
    </source>
</evidence>
<keyword evidence="3 9" id="KW-0813">Transport</keyword>
<dbReference type="CDD" id="cd06261">
    <property type="entry name" value="TM_PBP2"/>
    <property type="match status" value="1"/>
</dbReference>
<evidence type="ECO:0000256" key="3">
    <source>
        <dbReference type="ARBA" id="ARBA00022448"/>
    </source>
</evidence>
<keyword evidence="5 9" id="KW-0812">Transmembrane</keyword>
<reference evidence="12" key="1">
    <citation type="journal article" date="2014" name="Int. J. Syst. Evol. Microbiol.">
        <title>Complete genome sequence of Corynebacterium casei LMG S-19264T (=DSM 44701T), isolated from a smear-ripened cheese.</title>
        <authorList>
            <consortium name="US DOE Joint Genome Institute (JGI-PGF)"/>
            <person name="Walter F."/>
            <person name="Albersmeier A."/>
            <person name="Kalinowski J."/>
            <person name="Ruckert C."/>
        </authorList>
    </citation>
    <scope>NUCLEOTIDE SEQUENCE</scope>
    <source>
        <strain evidence="12">CGMCC 1.12214</strain>
    </source>
</reference>